<protein>
    <submittedName>
        <fullName evidence="1">Uncharacterized protein</fullName>
    </submittedName>
</protein>
<dbReference type="PANTHER" id="PTHR20898">
    <property type="entry name" value="DAEDALUS ON 3-RELATED-RELATED"/>
    <property type="match status" value="1"/>
</dbReference>
<keyword evidence="2" id="KW-1185">Reference proteome</keyword>
<reference evidence="1" key="2">
    <citation type="submission" date="2022-10" db="EMBL/GenBank/DDBJ databases">
        <authorList>
            <consortium name="ENA_rothamsted_submissions"/>
            <consortium name="culmorum"/>
            <person name="King R."/>
        </authorList>
    </citation>
    <scope>NUCLEOTIDE SEQUENCE</scope>
</reference>
<organism evidence="1 2">
    <name type="scientific">Chironomus riparius</name>
    <dbReference type="NCBI Taxonomy" id="315576"/>
    <lineage>
        <taxon>Eukaryota</taxon>
        <taxon>Metazoa</taxon>
        <taxon>Ecdysozoa</taxon>
        <taxon>Arthropoda</taxon>
        <taxon>Hexapoda</taxon>
        <taxon>Insecta</taxon>
        <taxon>Pterygota</taxon>
        <taxon>Neoptera</taxon>
        <taxon>Endopterygota</taxon>
        <taxon>Diptera</taxon>
        <taxon>Nematocera</taxon>
        <taxon>Chironomoidea</taxon>
        <taxon>Chironomidae</taxon>
        <taxon>Chironominae</taxon>
        <taxon>Chironomus</taxon>
    </lineage>
</organism>
<proteinExistence type="predicted"/>
<accession>A0A9N9WUW8</accession>
<name>A0A9N9WUW8_9DIPT</name>
<gene>
    <name evidence="1" type="ORF">CHIRRI_LOCUS9759</name>
</gene>
<dbReference type="AlphaFoldDB" id="A0A9N9WUW8"/>
<evidence type="ECO:0000313" key="2">
    <source>
        <dbReference type="Proteomes" id="UP001153620"/>
    </source>
</evidence>
<dbReference type="EMBL" id="OU895879">
    <property type="protein sequence ID" value="CAG9806905.1"/>
    <property type="molecule type" value="Genomic_DNA"/>
</dbReference>
<dbReference type="PANTHER" id="PTHR20898:SF0">
    <property type="entry name" value="DAEDALUS ON 3-RELATED"/>
    <property type="match status" value="1"/>
</dbReference>
<sequence length="245" mass="28383">MIKEPVDMIWIKSLLLFKKEGKFREVLTGPDIDFCTFGRDNQNGFLLQQASDLVKKIFPGFKCPCSVVHVSNITVPSHPVLSILPTGFYKLITFLRQKMQEMMFSNSSCKLTKVDRKINAINIYILLKEPVDMIWMKCILYFKKEGNFREVLTGPEIDFCTFGKEKQNGFLLQQIQDLIQRVFPGFKCPRSELNISNITIPAHPIMSVLPTGFYKLMTFIRYTENGPSSYNVTTLFQFETYKDRL</sequence>
<dbReference type="OrthoDB" id="10584449at2759"/>
<dbReference type="Proteomes" id="UP001153620">
    <property type="component" value="Chromosome 3"/>
</dbReference>
<reference evidence="1" key="1">
    <citation type="submission" date="2022-01" db="EMBL/GenBank/DDBJ databases">
        <authorList>
            <person name="King R."/>
        </authorList>
    </citation>
    <scope>NUCLEOTIDE SEQUENCE</scope>
</reference>
<evidence type="ECO:0000313" key="1">
    <source>
        <dbReference type="EMBL" id="CAG9806905.1"/>
    </source>
</evidence>